<dbReference type="Pfam" id="PF08376">
    <property type="entry name" value="NIT"/>
    <property type="match status" value="1"/>
</dbReference>
<dbReference type="Pfam" id="PF00015">
    <property type="entry name" value="MCPsignal"/>
    <property type="match status" value="1"/>
</dbReference>
<comment type="caution">
    <text evidence="14">The sequence shown here is derived from an EMBL/GenBank/DDBJ whole genome shotgun (WGS) entry which is preliminary data.</text>
</comment>
<accession>A0ABT5R421</accession>
<protein>
    <submittedName>
        <fullName evidence="14">Methyl-accepting chemotaxis protein</fullName>
    </submittedName>
</protein>
<evidence type="ECO:0000256" key="9">
    <source>
        <dbReference type="ARBA" id="ARBA00029447"/>
    </source>
</evidence>
<dbReference type="InterPro" id="IPR013587">
    <property type="entry name" value="Nitrate/nitrite_sensing"/>
</dbReference>
<keyword evidence="7 11" id="KW-0472">Membrane</keyword>
<gene>
    <name evidence="14" type="ORF">LRP50_17980</name>
</gene>
<proteinExistence type="inferred from homology"/>
<keyword evidence="15" id="KW-1185">Reference proteome</keyword>
<evidence type="ECO:0000256" key="11">
    <source>
        <dbReference type="SAM" id="Phobius"/>
    </source>
</evidence>
<evidence type="ECO:0000259" key="13">
    <source>
        <dbReference type="PROSITE" id="PS50885"/>
    </source>
</evidence>
<evidence type="ECO:0000256" key="5">
    <source>
        <dbReference type="ARBA" id="ARBA00022692"/>
    </source>
</evidence>
<keyword evidence="2" id="KW-1003">Cell membrane</keyword>
<keyword evidence="6 11" id="KW-1133">Transmembrane helix</keyword>
<dbReference type="PROSITE" id="PS50111">
    <property type="entry name" value="CHEMOTAXIS_TRANSDUC_2"/>
    <property type="match status" value="1"/>
</dbReference>
<name>A0ABT5R421_9GAMM</name>
<dbReference type="PRINTS" id="PR00260">
    <property type="entry name" value="CHEMTRNSDUCR"/>
</dbReference>
<dbReference type="Proteomes" id="UP001149400">
    <property type="component" value="Unassembled WGS sequence"/>
</dbReference>
<sequence length="666" mass="73553">MLHFLSSIRLSKKLIIISGIPLFLLVLLGLREVVNSRAAVDDYHKNAEVVELFNLLDNVAHNFAVERGLTAGVIGSNGEAEQVQKLVNHRPKADAAQMGLLSFSPEYIDAAIWNTISSDLNTQFRQTQSIRSQVDRLEIVDSPFNYYSTLNRYAILGASAIIAQSSDPIISQQLLGLLSLIKMKEKAGQSRGALNGVFARGSTDLRMYANIESYISDFNYEAHSTSTVLSGELLSAFTQLENAPLWNELSTIESQFLSQRENLDKISGPTAKEWFPMATKRIVAVNKLKNQVIENMMNYVREATGRVEMMSVISMVMVGAVFAPLLLLSIFTVKDINRRVHSLGRHMEDMASTKDISQEIYSGFDDEFGDIEKHFDTFVSSIRVILTSVTEISKESHATLEEVMKLTKEDVQSSHDTSSRCDSLAAAMVEMSQSSDEVARFAVDVEETTHSAQDVTGEAVSNGEQSVATMAKLIGSIDTTFLMMQELEQQTMNVKEILESINGISEQTNLLALNAAIEAARAGDLGRGFAVVADEVRTLAQRSKVSTEQIATMLDEIRNNTEASFSNMQQSRDVSYQTQQSVEGAKDSLQTLGTNISEMAEKNASITEAARQQALTVLSVSTELEQLVAIAMKSREGSAIIQNKLGHYSQKMNDLDNKVQMFRVEQ</sequence>
<evidence type="ECO:0000313" key="15">
    <source>
        <dbReference type="Proteomes" id="UP001149400"/>
    </source>
</evidence>
<comment type="subcellular location">
    <subcellularLocation>
        <location evidence="1">Cell membrane</location>
        <topology evidence="1">Multi-pass membrane protein</topology>
    </subcellularLocation>
</comment>
<dbReference type="InterPro" id="IPR003660">
    <property type="entry name" value="HAMP_dom"/>
</dbReference>
<evidence type="ECO:0000256" key="3">
    <source>
        <dbReference type="ARBA" id="ARBA00022481"/>
    </source>
</evidence>
<evidence type="ECO:0000256" key="10">
    <source>
        <dbReference type="PROSITE-ProRule" id="PRU00284"/>
    </source>
</evidence>
<dbReference type="SUPFAM" id="SSF58104">
    <property type="entry name" value="Methyl-accepting chemotaxis protein (MCP) signaling domain"/>
    <property type="match status" value="1"/>
</dbReference>
<dbReference type="Gene3D" id="1.10.287.950">
    <property type="entry name" value="Methyl-accepting chemotaxis protein"/>
    <property type="match status" value="1"/>
</dbReference>
<evidence type="ECO:0000256" key="8">
    <source>
        <dbReference type="ARBA" id="ARBA00023224"/>
    </source>
</evidence>
<evidence type="ECO:0000259" key="12">
    <source>
        <dbReference type="PROSITE" id="PS50111"/>
    </source>
</evidence>
<organism evidence="14 15">
    <name type="scientific">Enterovibrio gelatinilyticus</name>
    <dbReference type="NCBI Taxonomy" id="2899819"/>
    <lineage>
        <taxon>Bacteria</taxon>
        <taxon>Pseudomonadati</taxon>
        <taxon>Pseudomonadota</taxon>
        <taxon>Gammaproteobacteria</taxon>
        <taxon>Vibrionales</taxon>
        <taxon>Vibrionaceae</taxon>
        <taxon>Enterovibrio</taxon>
    </lineage>
</organism>
<dbReference type="EMBL" id="JAJUBC010000023">
    <property type="protein sequence ID" value="MDD1795022.1"/>
    <property type="molecule type" value="Genomic_DNA"/>
</dbReference>
<dbReference type="PANTHER" id="PTHR32089:SF39">
    <property type="entry name" value="METHYL-ACCEPTING CHEMOTAXIS PROTEIN HLYB"/>
    <property type="match status" value="1"/>
</dbReference>
<comment type="similarity">
    <text evidence="9">Belongs to the methyl-accepting chemotaxis (MCP) protein family.</text>
</comment>
<dbReference type="InterPro" id="IPR004089">
    <property type="entry name" value="MCPsignal_dom"/>
</dbReference>
<feature type="domain" description="HAMP" evidence="13">
    <location>
        <begin position="334"/>
        <end position="387"/>
    </location>
</feature>
<keyword evidence="8 10" id="KW-0807">Transducer</keyword>
<keyword evidence="5 11" id="KW-0812">Transmembrane</keyword>
<keyword evidence="4" id="KW-0145">Chemotaxis</keyword>
<dbReference type="PROSITE" id="PS50885">
    <property type="entry name" value="HAMP"/>
    <property type="match status" value="1"/>
</dbReference>
<evidence type="ECO:0000256" key="2">
    <source>
        <dbReference type="ARBA" id="ARBA00022475"/>
    </source>
</evidence>
<evidence type="ECO:0000256" key="6">
    <source>
        <dbReference type="ARBA" id="ARBA00022989"/>
    </source>
</evidence>
<reference evidence="14" key="1">
    <citation type="submission" date="2021-12" db="EMBL/GenBank/DDBJ databases">
        <title>Enterovibrio ZSDZ35 sp. nov. and Enterovibrio ZSDZ42 sp. nov., isolated from coastal seawater in Qingdao.</title>
        <authorList>
            <person name="Zhang P."/>
        </authorList>
    </citation>
    <scope>NUCLEOTIDE SEQUENCE</scope>
    <source>
        <strain evidence="14">ZSDZ42</strain>
    </source>
</reference>
<feature type="domain" description="Methyl-accepting transducer" evidence="12">
    <location>
        <begin position="392"/>
        <end position="628"/>
    </location>
</feature>
<dbReference type="SMART" id="SM00283">
    <property type="entry name" value="MA"/>
    <property type="match status" value="1"/>
</dbReference>
<feature type="transmembrane region" description="Helical" evidence="11">
    <location>
        <begin position="309"/>
        <end position="333"/>
    </location>
</feature>
<evidence type="ECO:0000256" key="1">
    <source>
        <dbReference type="ARBA" id="ARBA00004651"/>
    </source>
</evidence>
<evidence type="ECO:0000313" key="14">
    <source>
        <dbReference type="EMBL" id="MDD1795022.1"/>
    </source>
</evidence>
<evidence type="ECO:0000256" key="7">
    <source>
        <dbReference type="ARBA" id="ARBA00023136"/>
    </source>
</evidence>
<evidence type="ECO:0000256" key="4">
    <source>
        <dbReference type="ARBA" id="ARBA00022500"/>
    </source>
</evidence>
<dbReference type="InterPro" id="IPR004090">
    <property type="entry name" value="Chemotax_Me-accpt_rcpt"/>
</dbReference>
<dbReference type="RefSeq" id="WP_274165831.1">
    <property type="nucleotide sequence ID" value="NZ_JAJUBC010000023.1"/>
</dbReference>
<dbReference type="PANTHER" id="PTHR32089">
    <property type="entry name" value="METHYL-ACCEPTING CHEMOTAXIS PROTEIN MCPB"/>
    <property type="match status" value="1"/>
</dbReference>
<keyword evidence="3" id="KW-0488">Methylation</keyword>